<dbReference type="EMBL" id="JBCPYA010000017">
    <property type="protein sequence ID" value="MEN2474326.1"/>
    <property type="molecule type" value="Genomic_DNA"/>
</dbReference>
<gene>
    <name evidence="2" type="ORF">VOI36_30905</name>
</gene>
<evidence type="ECO:0000313" key="3">
    <source>
        <dbReference type="Proteomes" id="UP001466933"/>
    </source>
</evidence>
<comment type="caution">
    <text evidence="2">The sequence shown here is derived from an EMBL/GenBank/DDBJ whole genome shotgun (WGS) entry which is preliminary data.</text>
</comment>
<feature type="chain" id="PRO_5045255850" description="Lipoprotein" evidence="1">
    <location>
        <begin position="30"/>
        <end position="144"/>
    </location>
</feature>
<protein>
    <recommendedName>
        <fullName evidence="4">Lipoprotein</fullName>
    </recommendedName>
</protein>
<reference evidence="2 3" key="1">
    <citation type="submission" date="2024-05" db="EMBL/GenBank/DDBJ databases">
        <title>Burkholderia sp. Nov. a novel bacteria isolated from rhizosphere soil of Camellia sinensis.</title>
        <authorList>
            <person name="Dong Y."/>
        </authorList>
    </citation>
    <scope>NUCLEOTIDE SEQUENCE [LARGE SCALE GENOMIC DNA]</scope>
    <source>
        <strain evidence="2 3">GS2Y</strain>
    </source>
</reference>
<feature type="signal peptide" evidence="1">
    <location>
        <begin position="1"/>
        <end position="29"/>
    </location>
</feature>
<keyword evidence="1" id="KW-0732">Signal</keyword>
<accession>A0ABU9WQM6</accession>
<keyword evidence="3" id="KW-1185">Reference proteome</keyword>
<evidence type="ECO:0000256" key="1">
    <source>
        <dbReference type="SAM" id="SignalP"/>
    </source>
</evidence>
<sequence length="144" mass="16032">MYRTLRYVTFATAISVAALVMPGWATATAAHQQAETSRSTELYSFELPFIDVLDEARTLMMKNGTVDVSEEHVIAGENTTRHYQYVIAVTPAKSNPNRSYLWIDISVNQDRAVHGTVTPHDESGAFIKQLGEKLNVVPKFVTSK</sequence>
<dbReference type="RefSeq" id="WP_343494627.1">
    <property type="nucleotide sequence ID" value="NZ_JBCPYA010000017.1"/>
</dbReference>
<dbReference type="Proteomes" id="UP001466933">
    <property type="component" value="Unassembled WGS sequence"/>
</dbReference>
<evidence type="ECO:0008006" key="4">
    <source>
        <dbReference type="Google" id="ProtNLM"/>
    </source>
</evidence>
<organism evidence="2 3">
    <name type="scientific">Burkholderia theae</name>
    <dbReference type="NCBI Taxonomy" id="3143496"/>
    <lineage>
        <taxon>Bacteria</taxon>
        <taxon>Pseudomonadati</taxon>
        <taxon>Pseudomonadota</taxon>
        <taxon>Betaproteobacteria</taxon>
        <taxon>Burkholderiales</taxon>
        <taxon>Burkholderiaceae</taxon>
        <taxon>Burkholderia</taxon>
    </lineage>
</organism>
<evidence type="ECO:0000313" key="2">
    <source>
        <dbReference type="EMBL" id="MEN2474326.1"/>
    </source>
</evidence>
<name>A0ABU9WQM6_9BURK</name>
<proteinExistence type="predicted"/>